<reference evidence="1 2" key="1">
    <citation type="journal article" date="2011" name="J. Bacteriol.">
        <title>Complete genome sequence of Polymorphum gilvum SL003B-26A1T, a crude oil-degrading bacterium from oil-polluted saline soil.</title>
        <authorList>
            <person name="Li S.G."/>
            <person name="Tang Y.Q."/>
            <person name="Nie Y."/>
            <person name="Cai M."/>
            <person name="Wu X.L."/>
        </authorList>
    </citation>
    <scope>NUCLEOTIDE SEQUENCE [LARGE SCALE GENOMIC DNA]</scope>
    <source>
        <strain evidence="2">LMG 25793 / CGMCC 1.9160 / SL003B-26A1</strain>
    </source>
</reference>
<dbReference type="InterPro" id="IPR030895">
    <property type="entry name" value="T5SS_PEPC_rpt"/>
</dbReference>
<dbReference type="STRING" id="991905.SL003B_0524"/>
<dbReference type="eggNOG" id="COG4625">
    <property type="taxonomic scope" value="Bacteria"/>
</dbReference>
<proteinExistence type="predicted"/>
<gene>
    <name evidence="1" type="ordered locus">SL003B_0524</name>
</gene>
<name>F2J3X5_POLGS</name>
<evidence type="ECO:0000313" key="1">
    <source>
        <dbReference type="EMBL" id="ADZ68957.1"/>
    </source>
</evidence>
<keyword evidence="1" id="KW-0645">Protease</keyword>
<dbReference type="EMBL" id="CP002568">
    <property type="protein sequence ID" value="ADZ68957.1"/>
    <property type="molecule type" value="Genomic_DNA"/>
</dbReference>
<keyword evidence="1" id="KW-0378">Hydrolase</keyword>
<dbReference type="AlphaFoldDB" id="F2J3X5"/>
<dbReference type="KEGG" id="pgv:SL003B_0524"/>
<evidence type="ECO:0000313" key="2">
    <source>
        <dbReference type="Proteomes" id="UP000008130"/>
    </source>
</evidence>
<accession>F2J3X5</accession>
<dbReference type="Proteomes" id="UP000008130">
    <property type="component" value="Chromosome"/>
</dbReference>
<dbReference type="HOGENOM" id="CLU_556491_0_0_5"/>
<dbReference type="NCBIfam" id="TIGR04393">
    <property type="entry name" value="rpt_T5SS_PEPC"/>
    <property type="match status" value="6"/>
</dbReference>
<protein>
    <submittedName>
        <fullName evidence="1">Serine protease, subtilase family</fullName>
    </submittedName>
</protein>
<sequence>MVDSTFSNIGENSGSTGTVTVTGAGSTWANSVSLYVGVSGSGTLNVEHGGSVVSDYFGYVGLGFGSSGAATVTGAGSTWVSGADLHVGHAGDGTLAISGGGMVSNVRGYVGYGPGSTGAVAVTGAGSSWANSSDLYVGYSGDGALTISDGGTVHVDGMMTIARDTGSTGTLNIGAAAGGTAAGAGILDAASLAFGAGAGTLVFNHTDTDYVFGTAISGGGTINHLAGNTTFSADSSGFTGETIVNGGTLTITGELGTTVTGGAEGEGAIIGHSAGSSGTVAVTGADANWSIAADLRVGFQGNGTLAISDGGTVYNRSSLIGIIPGSTGAVTVTGTGSSWDNSSDLFVGFFGNGTLSISEGGYVTNGFGTIGLNYGSRGAVSVTGAGSVWKTNLELFVGYYGDGSLTISDGGTVDANNGTVTVARSTSTTGVLNIGAAAGDAAAAAGTLNASSLVFGAGIGSLVFNHTDSDYDFGVAVSGSGTISHLAGIE</sequence>
<keyword evidence="2" id="KW-1185">Reference proteome</keyword>
<dbReference type="GO" id="GO:0008233">
    <property type="term" value="F:peptidase activity"/>
    <property type="evidence" value="ECO:0007669"/>
    <property type="project" value="UniProtKB-KW"/>
</dbReference>
<dbReference type="GO" id="GO:0006508">
    <property type="term" value="P:proteolysis"/>
    <property type="evidence" value="ECO:0007669"/>
    <property type="project" value="UniProtKB-KW"/>
</dbReference>
<organism evidence="1 2">
    <name type="scientific">Polymorphum gilvum (strain LMG 25793 / CGMCC 1.9160 / SL003B-26A1)</name>
    <dbReference type="NCBI Taxonomy" id="991905"/>
    <lineage>
        <taxon>Bacteria</taxon>
        <taxon>Pseudomonadati</taxon>
        <taxon>Pseudomonadota</taxon>
        <taxon>Alphaproteobacteria</taxon>
        <taxon>Rhodobacterales</taxon>
        <taxon>Paracoccaceae</taxon>
        <taxon>Polymorphum</taxon>
    </lineage>
</organism>